<sequence length="77" mass="8857">MTLSGRLVAVANGSFVVRQFEESTFAWLAALEKLDRQKRVDSERSKFGWFCIGMGGDFAIRMSDAFKQESVIHFRRH</sequence>
<comment type="caution">
    <text evidence="1">The sequence shown here is derived from an EMBL/GenBank/DDBJ whole genome shotgun (WGS) entry which is preliminary data.</text>
</comment>
<dbReference type="RefSeq" id="WP_066986820.1">
    <property type="nucleotide sequence ID" value="NZ_LUUI01000150.1"/>
</dbReference>
<keyword evidence="2" id="KW-1185">Reference proteome</keyword>
<accession>A0A177MZP0</accession>
<name>A0A177MZP0_9GAMM</name>
<proteinExistence type="predicted"/>
<organism evidence="1 2">
    <name type="scientific">Methylomonas lenta</name>
    <dbReference type="NCBI Taxonomy" id="980561"/>
    <lineage>
        <taxon>Bacteria</taxon>
        <taxon>Pseudomonadati</taxon>
        <taxon>Pseudomonadota</taxon>
        <taxon>Gammaproteobacteria</taxon>
        <taxon>Methylococcales</taxon>
        <taxon>Methylococcaceae</taxon>
        <taxon>Methylomonas</taxon>
    </lineage>
</organism>
<dbReference type="EMBL" id="LUUI01000150">
    <property type="protein sequence ID" value="OAI10753.1"/>
    <property type="molecule type" value="Genomic_DNA"/>
</dbReference>
<dbReference type="AlphaFoldDB" id="A0A177MZP0"/>
<evidence type="ECO:0000313" key="2">
    <source>
        <dbReference type="Proteomes" id="UP000078476"/>
    </source>
</evidence>
<evidence type="ECO:0000313" key="1">
    <source>
        <dbReference type="EMBL" id="OAI10753.1"/>
    </source>
</evidence>
<reference evidence="1 2" key="1">
    <citation type="submission" date="2016-03" db="EMBL/GenBank/DDBJ databases">
        <authorList>
            <person name="Ploux O."/>
        </authorList>
    </citation>
    <scope>NUCLEOTIDE SEQUENCE [LARGE SCALE GENOMIC DNA]</scope>
    <source>
        <strain evidence="1 2">R-45370</strain>
    </source>
</reference>
<protein>
    <submittedName>
        <fullName evidence="1">Uncharacterized protein</fullName>
    </submittedName>
</protein>
<gene>
    <name evidence="1" type="ORF">A1359_15980</name>
</gene>
<dbReference type="Proteomes" id="UP000078476">
    <property type="component" value="Unassembled WGS sequence"/>
</dbReference>